<dbReference type="KEGG" id="tad:TRIADDRAFT_58790"/>
<dbReference type="RefSeq" id="XP_002115048.1">
    <property type="nucleotide sequence ID" value="XM_002115012.1"/>
</dbReference>
<dbReference type="AlphaFoldDB" id="B3S3N8"/>
<sequence>MSCSIRIKIGYDCCCLRSSRCKLVEYVRKFASFLKASESCEALVNQFLELQQNRAIAYSTLESAHKTYLQTAPDYDFQTYRQHVAKITEQFASISKQILAIIAKLEINEKTKAVAELMKDIQAGEKDKLQLTTKLQCAKQDVIDHPDQDYELQVRELRKE</sequence>
<evidence type="ECO:0000313" key="1">
    <source>
        <dbReference type="EMBL" id="EDV22504.1"/>
    </source>
</evidence>
<dbReference type="HOGENOM" id="CLU_103386_2_0_1"/>
<dbReference type="OMA" id="MAMASCP"/>
<dbReference type="Proteomes" id="UP000009022">
    <property type="component" value="Unassembled WGS sequence"/>
</dbReference>
<proteinExistence type="predicted"/>
<dbReference type="OrthoDB" id="434723at2759"/>
<dbReference type="InterPro" id="IPR039491">
    <property type="entry name" value="REX1-B"/>
</dbReference>
<evidence type="ECO:0000313" key="2">
    <source>
        <dbReference type="Proteomes" id="UP000009022"/>
    </source>
</evidence>
<dbReference type="PANTHER" id="PTHR28309:SF1">
    <property type="entry name" value="REQUIRED FOR EXCISION 1-B DOMAIN-CONTAINING PROTEIN"/>
    <property type="match status" value="1"/>
</dbReference>
<gene>
    <name evidence="1" type="ORF">TRIADDRAFT_58790</name>
</gene>
<dbReference type="PANTHER" id="PTHR28309">
    <property type="entry name" value="REQUIRED FOR EXCISION 1-B DOMAIN-CONTAINING PROTEIN"/>
    <property type="match status" value="1"/>
</dbReference>
<dbReference type="EMBL" id="DS985249">
    <property type="protein sequence ID" value="EDV22504.1"/>
    <property type="molecule type" value="Genomic_DNA"/>
</dbReference>
<dbReference type="InParanoid" id="B3S3N8"/>
<keyword evidence="2" id="KW-1185">Reference proteome</keyword>
<name>B3S3N8_TRIAD</name>
<accession>B3S3N8</accession>
<dbReference type="GeneID" id="6756068"/>
<dbReference type="Pfam" id="PF14966">
    <property type="entry name" value="DNA_repr_REX1B"/>
    <property type="match status" value="1"/>
</dbReference>
<protein>
    <submittedName>
        <fullName evidence="1">Uncharacterized protein</fullName>
    </submittedName>
</protein>
<organism evidence="1 2">
    <name type="scientific">Trichoplax adhaerens</name>
    <name type="common">Trichoplax reptans</name>
    <dbReference type="NCBI Taxonomy" id="10228"/>
    <lineage>
        <taxon>Eukaryota</taxon>
        <taxon>Metazoa</taxon>
        <taxon>Placozoa</taxon>
        <taxon>Uniplacotomia</taxon>
        <taxon>Trichoplacea</taxon>
        <taxon>Trichoplacidae</taxon>
        <taxon>Trichoplax</taxon>
    </lineage>
</organism>
<dbReference type="CTD" id="6756068"/>
<dbReference type="PhylomeDB" id="B3S3N8"/>
<reference evidence="1 2" key="1">
    <citation type="journal article" date="2008" name="Nature">
        <title>The Trichoplax genome and the nature of placozoans.</title>
        <authorList>
            <person name="Srivastava M."/>
            <person name="Begovic E."/>
            <person name="Chapman J."/>
            <person name="Putnam N.H."/>
            <person name="Hellsten U."/>
            <person name="Kawashima T."/>
            <person name="Kuo A."/>
            <person name="Mitros T."/>
            <person name="Salamov A."/>
            <person name="Carpenter M.L."/>
            <person name="Signorovitch A.Y."/>
            <person name="Moreno M.A."/>
            <person name="Kamm K."/>
            <person name="Grimwood J."/>
            <person name="Schmutz J."/>
            <person name="Shapiro H."/>
            <person name="Grigoriev I.V."/>
            <person name="Buss L.W."/>
            <person name="Schierwater B."/>
            <person name="Dellaporta S.L."/>
            <person name="Rokhsar D.S."/>
        </authorList>
    </citation>
    <scope>NUCLEOTIDE SEQUENCE [LARGE SCALE GENOMIC DNA]</scope>
    <source>
        <strain evidence="1 2">Grell-BS-1999</strain>
    </source>
</reference>